<gene>
    <name evidence="1" type="ORF">HHU12_13640</name>
</gene>
<evidence type="ECO:0000313" key="1">
    <source>
        <dbReference type="EMBL" id="NME69011.1"/>
    </source>
</evidence>
<protein>
    <recommendedName>
        <fullName evidence="3">Phage major capsid protein</fullName>
    </recommendedName>
</protein>
<dbReference type="RefSeq" id="WP_169657298.1">
    <property type="nucleotide sequence ID" value="NZ_JABANE010000033.1"/>
</dbReference>
<proteinExistence type="predicted"/>
<dbReference type="EMBL" id="JABANE010000033">
    <property type="protein sequence ID" value="NME69011.1"/>
    <property type="molecule type" value="Genomic_DNA"/>
</dbReference>
<organism evidence="1 2">
    <name type="scientific">Flammeovirga aprica JL-4</name>
    <dbReference type="NCBI Taxonomy" id="694437"/>
    <lineage>
        <taxon>Bacteria</taxon>
        <taxon>Pseudomonadati</taxon>
        <taxon>Bacteroidota</taxon>
        <taxon>Cytophagia</taxon>
        <taxon>Cytophagales</taxon>
        <taxon>Flammeovirgaceae</taxon>
        <taxon>Flammeovirga</taxon>
    </lineage>
</organism>
<keyword evidence="2" id="KW-1185">Reference proteome</keyword>
<evidence type="ECO:0008006" key="3">
    <source>
        <dbReference type="Google" id="ProtNLM"/>
    </source>
</evidence>
<name>A0A7X9X9R3_9BACT</name>
<comment type="caution">
    <text evidence="1">The sequence shown here is derived from an EMBL/GenBank/DDBJ whole genome shotgun (WGS) entry which is preliminary data.</text>
</comment>
<dbReference type="Proteomes" id="UP000576082">
    <property type="component" value="Unassembled WGS sequence"/>
</dbReference>
<dbReference type="AlphaFoldDB" id="A0A7X9X9R3"/>
<sequence length="325" mass="35932">MAININDTSYDGIYLKAFLLFIAANFETSEKGLIARKTGIKSKLKIPRLKLKNAIQAPTSGIPQHSGKVDIDARHLEPQQVLIYLEFDPLDFNDYWTEVEMNPALLDAMLPKSVESAIIQALVAENAEWMDEAIWQSELDSVAIADALANGLGDGDNNLIFFDGLMKRIFLAPGVKKVATPVVLTKANIVGELGRIKASIPKKIWKNKDFKLVVSSNTMDIYGDAQKEQTNKGVDFTEEGKSTFGGKDLVEIGGLADDTIIGTIMKDGVGGNLWYGCNMADEENSLRIDRVANNSEKWFMKAMFTLDTNVAKPEETVYYSTKTYS</sequence>
<reference evidence="1 2" key="1">
    <citation type="submission" date="2020-04" db="EMBL/GenBank/DDBJ databases">
        <title>Flammeovirga sp. SR4, a novel species isolated from seawater.</title>
        <authorList>
            <person name="Wang X."/>
        </authorList>
    </citation>
    <scope>NUCLEOTIDE SEQUENCE [LARGE SCALE GENOMIC DNA]</scope>
    <source>
        <strain evidence="1 2">ATCC 23126</strain>
    </source>
</reference>
<accession>A0A7X9X9R3</accession>
<evidence type="ECO:0000313" key="2">
    <source>
        <dbReference type="Proteomes" id="UP000576082"/>
    </source>
</evidence>